<dbReference type="Pfam" id="PF00579">
    <property type="entry name" value="tRNA-synt_1b"/>
    <property type="match status" value="1"/>
</dbReference>
<sequence>MFDIPADPRPVVLTGDRPSGPLHLGHFCGSLCNHVTLQHGHDAFVLIADAQALTDNADDPGRITRHVIDLALDDHAVGIDPNLTTICVQSAMPALCELTQLFLNLVTVARLERNPTIKEEIQARGFGRDIPAGFLCYLVAQAADIAAFRATLVPAGADPDHLRVSDPGRVEGNVVFTYLDAFDPDRDTVAEMKAHYRRGGLGDTVVKRRPETVLLDLLAPIRARRTARAHRPDDVHDILRDGTRHARGVTQATLDTVKDALGLYRLAP</sequence>
<dbReference type="GO" id="GO:0004830">
    <property type="term" value="F:tryptophan-tRNA ligase activity"/>
    <property type="evidence" value="ECO:0007669"/>
    <property type="project" value="UniProtKB-EC"/>
</dbReference>
<dbReference type="FunFam" id="1.10.240.10:FF:000005">
    <property type="entry name" value="Tryptophan--tRNA ligase"/>
    <property type="match status" value="1"/>
</dbReference>
<keyword evidence="7 9" id="KW-0030">Aminoacyl-tRNA synthetase</keyword>
<evidence type="ECO:0000256" key="7">
    <source>
        <dbReference type="ARBA" id="ARBA00023146"/>
    </source>
</evidence>
<dbReference type="PRINTS" id="PR01039">
    <property type="entry name" value="TRNASYNTHTRP"/>
</dbReference>
<dbReference type="GO" id="GO:0005524">
    <property type="term" value="F:ATP binding"/>
    <property type="evidence" value="ECO:0007669"/>
    <property type="project" value="UniProtKB-KW"/>
</dbReference>
<dbReference type="Gene3D" id="1.10.240.10">
    <property type="entry name" value="Tyrosyl-Transfer RNA Synthetase"/>
    <property type="match status" value="1"/>
</dbReference>
<dbReference type="PANTHER" id="PTHR43766">
    <property type="entry name" value="TRYPTOPHAN--TRNA LIGASE, MITOCHONDRIAL"/>
    <property type="match status" value="1"/>
</dbReference>
<accession>A0A1I4KM84</accession>
<evidence type="ECO:0000313" key="11">
    <source>
        <dbReference type="Proteomes" id="UP000198804"/>
    </source>
</evidence>
<keyword evidence="4 9" id="KW-0547">Nucleotide-binding</keyword>
<keyword evidence="6 9" id="KW-0648">Protein biosynthesis</keyword>
<dbReference type="GO" id="GO:0005829">
    <property type="term" value="C:cytosol"/>
    <property type="evidence" value="ECO:0007669"/>
    <property type="project" value="TreeGrafter"/>
</dbReference>
<evidence type="ECO:0000256" key="3">
    <source>
        <dbReference type="ARBA" id="ARBA00022598"/>
    </source>
</evidence>
<keyword evidence="3 9" id="KW-0436">Ligase</keyword>
<dbReference type="STRING" id="414703.SAMN04488125_12515"/>
<keyword evidence="5 9" id="KW-0067">ATP-binding</keyword>
<evidence type="ECO:0000256" key="4">
    <source>
        <dbReference type="ARBA" id="ARBA00022741"/>
    </source>
</evidence>
<dbReference type="InterPro" id="IPR014729">
    <property type="entry name" value="Rossmann-like_a/b/a_fold"/>
</dbReference>
<evidence type="ECO:0000256" key="9">
    <source>
        <dbReference type="RuleBase" id="RU363036"/>
    </source>
</evidence>
<dbReference type="GO" id="GO:0006436">
    <property type="term" value="P:tryptophanyl-tRNA aminoacylation"/>
    <property type="evidence" value="ECO:0007669"/>
    <property type="project" value="InterPro"/>
</dbReference>
<keyword evidence="11" id="KW-1185">Reference proteome</keyword>
<gene>
    <name evidence="10" type="ORF">SAMN04488125_12515</name>
</gene>
<dbReference type="PANTHER" id="PTHR43766:SF1">
    <property type="entry name" value="TRYPTOPHAN--TRNA LIGASE, MITOCHONDRIAL"/>
    <property type="match status" value="1"/>
</dbReference>
<dbReference type="EMBL" id="FOSV01000025">
    <property type="protein sequence ID" value="SFL79882.1"/>
    <property type="molecule type" value="Genomic_DNA"/>
</dbReference>
<dbReference type="InterPro" id="IPR002306">
    <property type="entry name" value="Trp-tRNA-ligase"/>
</dbReference>
<dbReference type="InterPro" id="IPR002305">
    <property type="entry name" value="aa-tRNA-synth_Ic"/>
</dbReference>
<dbReference type="OrthoDB" id="9801042at2"/>
<proteinExistence type="inferred from homology"/>
<evidence type="ECO:0000256" key="6">
    <source>
        <dbReference type="ARBA" id="ARBA00022917"/>
    </source>
</evidence>
<dbReference type="Gene3D" id="3.40.50.620">
    <property type="entry name" value="HUPs"/>
    <property type="match status" value="2"/>
</dbReference>
<evidence type="ECO:0000256" key="1">
    <source>
        <dbReference type="ARBA" id="ARBA00005594"/>
    </source>
</evidence>
<dbReference type="InterPro" id="IPR001412">
    <property type="entry name" value="aa-tRNA-synth_I_CS"/>
</dbReference>
<reference evidence="11" key="1">
    <citation type="submission" date="2016-10" db="EMBL/GenBank/DDBJ databases">
        <authorList>
            <person name="Varghese N."/>
            <person name="Submissions S."/>
        </authorList>
    </citation>
    <scope>NUCLEOTIDE SEQUENCE [LARGE SCALE GENOMIC DNA]</scope>
    <source>
        <strain evidence="11">CGMCC 1.6474</strain>
    </source>
</reference>
<protein>
    <recommendedName>
        <fullName evidence="2">tryptophan--tRNA ligase</fullName>
        <ecNumber evidence="2">6.1.1.2</ecNumber>
    </recommendedName>
</protein>
<dbReference type="SUPFAM" id="SSF52374">
    <property type="entry name" value="Nucleotidylyl transferase"/>
    <property type="match status" value="1"/>
</dbReference>
<organism evidence="10 11">
    <name type="scientific">Methylorubrum salsuginis</name>
    <dbReference type="NCBI Taxonomy" id="414703"/>
    <lineage>
        <taxon>Bacteria</taxon>
        <taxon>Pseudomonadati</taxon>
        <taxon>Pseudomonadota</taxon>
        <taxon>Alphaproteobacteria</taxon>
        <taxon>Hyphomicrobiales</taxon>
        <taxon>Methylobacteriaceae</taxon>
        <taxon>Methylorubrum</taxon>
    </lineage>
</organism>
<evidence type="ECO:0000256" key="8">
    <source>
        <dbReference type="ARBA" id="ARBA00049929"/>
    </source>
</evidence>
<dbReference type="PROSITE" id="PS00178">
    <property type="entry name" value="AA_TRNA_LIGASE_I"/>
    <property type="match status" value="1"/>
</dbReference>
<name>A0A1I4KM84_9HYPH</name>
<evidence type="ECO:0000256" key="2">
    <source>
        <dbReference type="ARBA" id="ARBA00013161"/>
    </source>
</evidence>
<dbReference type="RefSeq" id="WP_091950875.1">
    <property type="nucleotide sequence ID" value="NZ_FOSV01000025.1"/>
</dbReference>
<dbReference type="Proteomes" id="UP000198804">
    <property type="component" value="Unassembled WGS sequence"/>
</dbReference>
<evidence type="ECO:0000256" key="5">
    <source>
        <dbReference type="ARBA" id="ARBA00022840"/>
    </source>
</evidence>
<dbReference type="AlphaFoldDB" id="A0A1I4KM84"/>
<dbReference type="EC" id="6.1.1.2" evidence="2"/>
<comment type="similarity">
    <text evidence="1 9">Belongs to the class-I aminoacyl-tRNA synthetase family.</text>
</comment>
<dbReference type="InterPro" id="IPR050203">
    <property type="entry name" value="Trp-tRNA_synthetase"/>
</dbReference>
<evidence type="ECO:0000313" key="10">
    <source>
        <dbReference type="EMBL" id="SFL79882.1"/>
    </source>
</evidence>
<comment type="catalytic activity">
    <reaction evidence="8">
        <text>tRNA(Trp) + L-tryptophan + ATP = L-tryptophyl-tRNA(Trp) + AMP + diphosphate + H(+)</text>
        <dbReference type="Rhea" id="RHEA:24080"/>
        <dbReference type="Rhea" id="RHEA-COMP:9671"/>
        <dbReference type="Rhea" id="RHEA-COMP:9705"/>
        <dbReference type="ChEBI" id="CHEBI:15378"/>
        <dbReference type="ChEBI" id="CHEBI:30616"/>
        <dbReference type="ChEBI" id="CHEBI:33019"/>
        <dbReference type="ChEBI" id="CHEBI:57912"/>
        <dbReference type="ChEBI" id="CHEBI:78442"/>
        <dbReference type="ChEBI" id="CHEBI:78535"/>
        <dbReference type="ChEBI" id="CHEBI:456215"/>
        <dbReference type="EC" id="6.1.1.2"/>
    </reaction>
</comment>